<comment type="caution">
    <text evidence="3">The sequence shown here is derived from an EMBL/GenBank/DDBJ whole genome shotgun (WGS) entry which is preliminary data.</text>
</comment>
<feature type="chain" id="PRO_5039893510" evidence="2">
    <location>
        <begin position="20"/>
        <end position="83"/>
    </location>
</feature>
<evidence type="ECO:0000256" key="2">
    <source>
        <dbReference type="SAM" id="SignalP"/>
    </source>
</evidence>
<proteinExistence type="predicted"/>
<feature type="compositionally biased region" description="Polar residues" evidence="1">
    <location>
        <begin position="74"/>
        <end position="83"/>
    </location>
</feature>
<accession>A0A9J6BDE7</accession>
<evidence type="ECO:0000313" key="4">
    <source>
        <dbReference type="Proteomes" id="UP001107558"/>
    </source>
</evidence>
<feature type="signal peptide" evidence="2">
    <location>
        <begin position="1"/>
        <end position="19"/>
    </location>
</feature>
<feature type="compositionally biased region" description="Basic and acidic residues" evidence="1">
    <location>
        <begin position="22"/>
        <end position="32"/>
    </location>
</feature>
<reference evidence="3" key="1">
    <citation type="submission" date="2021-03" db="EMBL/GenBank/DDBJ databases">
        <title>Chromosome level genome of the anhydrobiotic midge Polypedilum vanderplanki.</title>
        <authorList>
            <person name="Yoshida Y."/>
            <person name="Kikawada T."/>
            <person name="Gusev O."/>
        </authorList>
    </citation>
    <scope>NUCLEOTIDE SEQUENCE</scope>
    <source>
        <strain evidence="3">NIAS01</strain>
        <tissue evidence="3">Whole body or cell culture</tissue>
    </source>
</reference>
<keyword evidence="2" id="KW-0732">Signal</keyword>
<name>A0A9J6BDE7_POLVA</name>
<gene>
    <name evidence="3" type="ORF">PVAND_015735</name>
</gene>
<evidence type="ECO:0000256" key="1">
    <source>
        <dbReference type="SAM" id="MobiDB-lite"/>
    </source>
</evidence>
<feature type="region of interest" description="Disordered" evidence="1">
    <location>
        <begin position="22"/>
        <end position="83"/>
    </location>
</feature>
<dbReference type="EMBL" id="JADBJN010000004">
    <property type="protein sequence ID" value="KAG5667765.1"/>
    <property type="molecule type" value="Genomic_DNA"/>
</dbReference>
<dbReference type="Proteomes" id="UP001107558">
    <property type="component" value="Chromosome 4"/>
</dbReference>
<protein>
    <submittedName>
        <fullName evidence="3">Uncharacterized protein</fullName>
    </submittedName>
</protein>
<evidence type="ECO:0000313" key="3">
    <source>
        <dbReference type="EMBL" id="KAG5667765.1"/>
    </source>
</evidence>
<keyword evidence="4" id="KW-1185">Reference proteome</keyword>
<organism evidence="3 4">
    <name type="scientific">Polypedilum vanderplanki</name>
    <name type="common">Sleeping chironomid midge</name>
    <dbReference type="NCBI Taxonomy" id="319348"/>
    <lineage>
        <taxon>Eukaryota</taxon>
        <taxon>Metazoa</taxon>
        <taxon>Ecdysozoa</taxon>
        <taxon>Arthropoda</taxon>
        <taxon>Hexapoda</taxon>
        <taxon>Insecta</taxon>
        <taxon>Pterygota</taxon>
        <taxon>Neoptera</taxon>
        <taxon>Endopterygota</taxon>
        <taxon>Diptera</taxon>
        <taxon>Nematocera</taxon>
        <taxon>Chironomoidea</taxon>
        <taxon>Chironomidae</taxon>
        <taxon>Chironominae</taxon>
        <taxon>Polypedilum</taxon>
        <taxon>Polypedilum</taxon>
    </lineage>
</organism>
<sequence>MKFTLAFLLFAAFVAVAIADKHEKSGHSKPAEASRPTEAPGAKKPSEAQGQKGKSEGKGQGGKGEGRGKHGRQNTDAPTTTSA</sequence>
<dbReference type="AlphaFoldDB" id="A0A9J6BDE7"/>